<feature type="transmembrane region" description="Helical" evidence="2">
    <location>
        <begin position="246"/>
        <end position="263"/>
    </location>
</feature>
<evidence type="ECO:0000313" key="4">
    <source>
        <dbReference type="EMBL" id="CAH3038979.1"/>
    </source>
</evidence>
<sequence length="798" mass="90640">MNKTGLAFSGGGIRSAAFCSGVLRRLLQKNVKIDYLSCVSGGGYTGTAYLDWKCRNGKKDGKTWHQEFFNHMRQNAGFICHWYHPFKGVLECLAITLVLLFVTILVPALLWMSFSYPLAYVIDYLYGHILRSCCAPCSEVVLHNPNITIQQCEEDRESSGALYHLLALFLTPTSIACASFVLKGISSKGKPLFNLLFHFSAAFFALVFFPWFIKEFFHRLPTWIKFLIFIPLFCLWISFPPIRSSTTLMTATYLSSFVIYWRVYNESAFGFEYKPDTFNIILALATIVHWISPWLITIQQRLVHIYIRWMIQKAFFYPETIGACGCAGISWRSFFLYCPTCCQPKKKGIRHSKVLTLDDLDEMTPQYIGCVTSNQWRRSTSPREQDSELLTMSPVNIERLDRPEGEEELRGRLTPMDIYLSDVAATSAAALNHQTGSRHGDELPFKDFKVMFGLSCGSSFVSDQRQEKKRHFCIQVLPLIIEFIRGLPLAVFFVIYLITDDGDYLTIGLLIFFSILLLLTLVALVPTGSRKHGRLERIARWLTVNVYYVNFIRNAMKIANEGPSPPAVLSLSDGGHIENLGILPLLKLRLKKIVSVDGSRTILDEDYGSSLMTALDLARRKLGCSFSGMDGRDIAEDIRDNFVERRLGSQPRSYRFKVHYYDKNPNGDGKTRVGEGEIIYIRPRHPDKGSTPTLRCETWNDVDIDLERSLWGTGPELSAEEADRLTFCCCECCHGDSCRGFSEAVCGAFPQHVTINQCFTPSMFSAYHREGYRSSMEAKVEEFMSDEDYDAISTAFVV</sequence>
<feature type="transmembrane region" description="Helical" evidence="2">
    <location>
        <begin position="278"/>
        <end position="298"/>
    </location>
</feature>
<dbReference type="InterPro" id="IPR002641">
    <property type="entry name" value="PNPLA_dom"/>
</dbReference>
<feature type="transmembrane region" description="Helical" evidence="2">
    <location>
        <begin position="92"/>
        <end position="114"/>
    </location>
</feature>
<keyword evidence="2" id="KW-0812">Transmembrane</keyword>
<evidence type="ECO:0000256" key="1">
    <source>
        <dbReference type="ARBA" id="ARBA00023098"/>
    </source>
</evidence>
<dbReference type="Proteomes" id="UP001159405">
    <property type="component" value="Unassembled WGS sequence"/>
</dbReference>
<gene>
    <name evidence="4" type="ORF">PLOB_00042970</name>
</gene>
<dbReference type="PANTHER" id="PTHR10728:SF40">
    <property type="entry name" value="PATATIN FAMILY PROTEIN"/>
    <property type="match status" value="1"/>
</dbReference>
<feature type="transmembrane region" description="Helical" evidence="2">
    <location>
        <begin position="194"/>
        <end position="213"/>
    </location>
</feature>
<keyword evidence="1" id="KW-0443">Lipid metabolism</keyword>
<dbReference type="EMBL" id="CALNXK010000007">
    <property type="protein sequence ID" value="CAH3038979.1"/>
    <property type="molecule type" value="Genomic_DNA"/>
</dbReference>
<name>A0ABN8MYL2_9CNID</name>
<reference evidence="4 5" key="1">
    <citation type="submission" date="2022-05" db="EMBL/GenBank/DDBJ databases">
        <authorList>
            <consortium name="Genoscope - CEA"/>
            <person name="William W."/>
        </authorList>
    </citation>
    <scope>NUCLEOTIDE SEQUENCE [LARGE SCALE GENOMIC DNA]</scope>
</reference>
<keyword evidence="5" id="KW-1185">Reference proteome</keyword>
<feature type="transmembrane region" description="Helical" evidence="2">
    <location>
        <begin position="219"/>
        <end position="239"/>
    </location>
</feature>
<organism evidence="4 5">
    <name type="scientific">Porites lobata</name>
    <dbReference type="NCBI Taxonomy" id="104759"/>
    <lineage>
        <taxon>Eukaryota</taxon>
        <taxon>Metazoa</taxon>
        <taxon>Cnidaria</taxon>
        <taxon>Anthozoa</taxon>
        <taxon>Hexacorallia</taxon>
        <taxon>Scleractinia</taxon>
        <taxon>Fungiina</taxon>
        <taxon>Poritidae</taxon>
        <taxon>Porites</taxon>
    </lineage>
</organism>
<comment type="caution">
    <text evidence="4">The sequence shown here is derived from an EMBL/GenBank/DDBJ whole genome shotgun (WGS) entry which is preliminary data.</text>
</comment>
<evidence type="ECO:0000256" key="2">
    <source>
        <dbReference type="SAM" id="Phobius"/>
    </source>
</evidence>
<feature type="transmembrane region" description="Helical" evidence="2">
    <location>
        <begin position="504"/>
        <end position="525"/>
    </location>
</feature>
<evidence type="ECO:0000259" key="3">
    <source>
        <dbReference type="Pfam" id="PF01734"/>
    </source>
</evidence>
<dbReference type="Gene3D" id="3.40.1090.10">
    <property type="entry name" value="Cytosolic phospholipase A2 catalytic domain"/>
    <property type="match status" value="1"/>
</dbReference>
<dbReference type="InterPro" id="IPR016035">
    <property type="entry name" value="Acyl_Trfase/lysoPLipase"/>
</dbReference>
<feature type="transmembrane region" description="Helical" evidence="2">
    <location>
        <begin position="472"/>
        <end position="498"/>
    </location>
</feature>
<dbReference type="PANTHER" id="PTHR10728">
    <property type="entry name" value="CYTOSOLIC PHOSPHOLIPASE A2"/>
    <property type="match status" value="1"/>
</dbReference>
<accession>A0ABN8MYL2</accession>
<keyword evidence="2" id="KW-1133">Transmembrane helix</keyword>
<evidence type="ECO:0000313" key="5">
    <source>
        <dbReference type="Proteomes" id="UP001159405"/>
    </source>
</evidence>
<keyword evidence="2" id="KW-0472">Membrane</keyword>
<protein>
    <recommendedName>
        <fullName evidence="3">PNPLA domain-containing protein</fullName>
    </recommendedName>
</protein>
<feature type="domain" description="PNPLA" evidence="3">
    <location>
        <begin position="6"/>
        <end position="72"/>
    </location>
</feature>
<proteinExistence type="predicted"/>
<feature type="transmembrane region" description="Helical" evidence="2">
    <location>
        <begin position="161"/>
        <end position="182"/>
    </location>
</feature>
<dbReference type="Pfam" id="PF01734">
    <property type="entry name" value="Patatin"/>
    <property type="match status" value="1"/>
</dbReference>
<dbReference type="SUPFAM" id="SSF52151">
    <property type="entry name" value="FabD/lysophospholipase-like"/>
    <property type="match status" value="1"/>
</dbReference>